<feature type="signal peptide" evidence="2">
    <location>
        <begin position="1"/>
        <end position="22"/>
    </location>
</feature>
<proteinExistence type="predicted"/>
<evidence type="ECO:0000313" key="4">
    <source>
        <dbReference type="Proteomes" id="UP001055057"/>
    </source>
</evidence>
<feature type="region of interest" description="Disordered" evidence="1">
    <location>
        <begin position="21"/>
        <end position="108"/>
    </location>
</feature>
<evidence type="ECO:0000313" key="3">
    <source>
        <dbReference type="EMBL" id="GJE59511.1"/>
    </source>
</evidence>
<feature type="compositionally biased region" description="Basic and acidic residues" evidence="1">
    <location>
        <begin position="41"/>
        <end position="95"/>
    </location>
</feature>
<evidence type="ECO:0000256" key="1">
    <source>
        <dbReference type="SAM" id="MobiDB-lite"/>
    </source>
</evidence>
<evidence type="ECO:0000256" key="2">
    <source>
        <dbReference type="SAM" id="SignalP"/>
    </source>
</evidence>
<keyword evidence="2" id="KW-0732">Signal</keyword>
<dbReference type="RefSeq" id="WP_238182088.1">
    <property type="nucleotide sequence ID" value="NZ_BPRB01000082.1"/>
</dbReference>
<reference evidence="3" key="1">
    <citation type="journal article" date="2021" name="Front. Microbiol.">
        <title>Comprehensive Comparative Genomics and Phenotyping of Methylobacterium Species.</title>
        <authorList>
            <person name="Alessa O."/>
            <person name="Ogura Y."/>
            <person name="Fujitani Y."/>
            <person name="Takami H."/>
            <person name="Hayashi T."/>
            <person name="Sahin N."/>
            <person name="Tani A."/>
        </authorList>
    </citation>
    <scope>NUCLEOTIDE SEQUENCE</scope>
    <source>
        <strain evidence="3">DSM 23632</strain>
    </source>
</reference>
<feature type="chain" id="PRO_5045669243" description="Translation initiation factor IF-2" evidence="2">
    <location>
        <begin position="23"/>
        <end position="139"/>
    </location>
</feature>
<comment type="caution">
    <text evidence="3">The sequence shown here is derived from an EMBL/GenBank/DDBJ whole genome shotgun (WGS) entry which is preliminary data.</text>
</comment>
<dbReference type="Proteomes" id="UP001055057">
    <property type="component" value="Unassembled WGS sequence"/>
</dbReference>
<name>A0ABQ4TY96_9HYPH</name>
<keyword evidence="4" id="KW-1185">Reference proteome</keyword>
<sequence length="139" mass="14830">MAVRVLALATVVALGLSGLAQAQRGPAPASGGAATQADPRPQGRSEDSRPEGSRAEPRAERGEPRAERSEPRAERAPRAERPRARAERRPPDYRSARYGGGRGASWRTGQDAYGFAGSYGGCRFRGHAGPNGYRLDRSC</sequence>
<protein>
    <recommendedName>
        <fullName evidence="5">Translation initiation factor IF-2</fullName>
    </recommendedName>
</protein>
<reference evidence="3" key="2">
    <citation type="submission" date="2021-08" db="EMBL/GenBank/DDBJ databases">
        <authorList>
            <person name="Tani A."/>
            <person name="Ola A."/>
            <person name="Ogura Y."/>
            <person name="Katsura K."/>
            <person name="Hayashi T."/>
        </authorList>
    </citation>
    <scope>NUCLEOTIDE SEQUENCE</scope>
    <source>
        <strain evidence="3">DSM 23632</strain>
    </source>
</reference>
<evidence type="ECO:0008006" key="5">
    <source>
        <dbReference type="Google" id="ProtNLM"/>
    </source>
</evidence>
<accession>A0ABQ4TY96</accession>
<organism evidence="3 4">
    <name type="scientific">Methylobacterium trifolii</name>
    <dbReference type="NCBI Taxonomy" id="1003092"/>
    <lineage>
        <taxon>Bacteria</taxon>
        <taxon>Pseudomonadati</taxon>
        <taxon>Pseudomonadota</taxon>
        <taxon>Alphaproteobacteria</taxon>
        <taxon>Hyphomicrobiales</taxon>
        <taxon>Methylobacteriaceae</taxon>
        <taxon>Methylobacterium</taxon>
    </lineage>
</organism>
<dbReference type="EMBL" id="BPRB01000082">
    <property type="protein sequence ID" value="GJE59511.1"/>
    <property type="molecule type" value="Genomic_DNA"/>
</dbReference>
<gene>
    <name evidence="3" type="ORF">MPOCJGCO_1604</name>
</gene>